<feature type="compositionally biased region" description="Pro residues" evidence="1">
    <location>
        <begin position="23"/>
        <end position="33"/>
    </location>
</feature>
<evidence type="ECO:0000313" key="3">
    <source>
        <dbReference type="Proteomes" id="UP000886520"/>
    </source>
</evidence>
<protein>
    <submittedName>
        <fullName evidence="2">Uncharacterized protein</fullName>
    </submittedName>
</protein>
<keyword evidence="3" id="KW-1185">Reference proteome</keyword>
<reference evidence="2" key="1">
    <citation type="submission" date="2021-01" db="EMBL/GenBank/DDBJ databases">
        <title>Adiantum capillus-veneris genome.</title>
        <authorList>
            <person name="Fang Y."/>
            <person name="Liao Q."/>
        </authorList>
    </citation>
    <scope>NUCLEOTIDE SEQUENCE</scope>
    <source>
        <strain evidence="2">H3</strain>
        <tissue evidence="2">Leaf</tissue>
    </source>
</reference>
<feature type="region of interest" description="Disordered" evidence="1">
    <location>
        <begin position="1"/>
        <end position="38"/>
    </location>
</feature>
<dbReference type="Proteomes" id="UP000886520">
    <property type="component" value="Chromosome 24"/>
</dbReference>
<dbReference type="EMBL" id="JABFUD020000024">
    <property type="protein sequence ID" value="KAI5060101.1"/>
    <property type="molecule type" value="Genomic_DNA"/>
</dbReference>
<name>A0A9D4Z545_ADICA</name>
<organism evidence="2 3">
    <name type="scientific">Adiantum capillus-veneris</name>
    <name type="common">Maidenhair fern</name>
    <dbReference type="NCBI Taxonomy" id="13818"/>
    <lineage>
        <taxon>Eukaryota</taxon>
        <taxon>Viridiplantae</taxon>
        <taxon>Streptophyta</taxon>
        <taxon>Embryophyta</taxon>
        <taxon>Tracheophyta</taxon>
        <taxon>Polypodiopsida</taxon>
        <taxon>Polypodiidae</taxon>
        <taxon>Polypodiales</taxon>
        <taxon>Pteridineae</taxon>
        <taxon>Pteridaceae</taxon>
        <taxon>Vittarioideae</taxon>
        <taxon>Adiantum</taxon>
    </lineage>
</organism>
<feature type="compositionally biased region" description="Acidic residues" evidence="1">
    <location>
        <begin position="1"/>
        <end position="10"/>
    </location>
</feature>
<sequence length="160" mass="17442">MTLNKDDDDDGSKMQRRRRPRKAGPPPPPPPGPAFYNHYFHPNAIKDDEHVQGLLQACFPAARNRRSGPMPAPGAARASGSCIAEDPLFTSFLHSLLSAPQDDVRPAPRPTTRLNNLSGEEREKALCTLASNAQFIQQIVLSTMNEDISSISKLETDGGP</sequence>
<comment type="caution">
    <text evidence="2">The sequence shown here is derived from an EMBL/GenBank/DDBJ whole genome shotgun (WGS) entry which is preliminary data.</text>
</comment>
<proteinExistence type="predicted"/>
<feature type="region of interest" description="Disordered" evidence="1">
    <location>
        <begin position="98"/>
        <end position="119"/>
    </location>
</feature>
<evidence type="ECO:0000313" key="2">
    <source>
        <dbReference type="EMBL" id="KAI5060101.1"/>
    </source>
</evidence>
<dbReference type="AlphaFoldDB" id="A0A9D4Z545"/>
<evidence type="ECO:0000256" key="1">
    <source>
        <dbReference type="SAM" id="MobiDB-lite"/>
    </source>
</evidence>
<gene>
    <name evidence="2" type="ORF">GOP47_0024521</name>
</gene>
<dbReference type="OrthoDB" id="10528368at2759"/>
<accession>A0A9D4Z545</accession>